<name>A0AAI9I3A7_PROST</name>
<accession>A0AAI9I3A7</accession>
<evidence type="ECO:0000313" key="2">
    <source>
        <dbReference type="EMBL" id="MER5078289.1"/>
    </source>
</evidence>
<evidence type="ECO:0008006" key="4">
    <source>
        <dbReference type="Google" id="ProtNLM"/>
    </source>
</evidence>
<reference evidence="1" key="2">
    <citation type="submission" date="2024-02" db="EMBL/GenBank/DDBJ databases">
        <authorList>
            <consortium name="Clinical and Environmental Microbiology Branch: Whole genome sequencing antimicrobial resistance pathogens in the healthcare setting"/>
        </authorList>
    </citation>
    <scope>NUCLEOTIDE SEQUENCE</scope>
    <source>
        <strain evidence="1">2020GO-00142</strain>
    </source>
</reference>
<reference evidence="2 3" key="1">
    <citation type="submission" date="2021-04" db="EMBL/GenBank/DDBJ databases">
        <title>Determining the burden of carbapenem-resistant Enterobacterales from a tertiary public heath setting in Bangladesh: a clinical, epidemiological, and molecular study.</title>
        <authorList>
            <person name="Farzana R."/>
            <person name="Walsh T.R."/>
        </authorList>
    </citation>
    <scope>NUCLEOTIDE SEQUENCE [LARGE SCALE GENOMIC DNA]</scope>
    <source>
        <strain evidence="3">dmpro_s316</strain>
        <strain evidence="2">Dmpro_s316</strain>
    </source>
</reference>
<dbReference type="PROSITE" id="PS51257">
    <property type="entry name" value="PROKAR_LIPOPROTEIN"/>
    <property type="match status" value="1"/>
</dbReference>
<evidence type="ECO:0000313" key="3">
    <source>
        <dbReference type="Proteomes" id="UP001495779"/>
    </source>
</evidence>
<organism evidence="1">
    <name type="scientific">Providencia stuartii</name>
    <dbReference type="NCBI Taxonomy" id="588"/>
    <lineage>
        <taxon>Bacteria</taxon>
        <taxon>Pseudomonadati</taxon>
        <taxon>Pseudomonadota</taxon>
        <taxon>Gammaproteobacteria</taxon>
        <taxon>Enterobacterales</taxon>
        <taxon>Morganellaceae</taxon>
        <taxon>Providencia</taxon>
    </lineage>
</organism>
<dbReference type="Gene3D" id="3.90.930.1">
    <property type="match status" value="1"/>
</dbReference>
<evidence type="ECO:0000313" key="1">
    <source>
        <dbReference type="EMBL" id="EMP9434732.1"/>
    </source>
</evidence>
<proteinExistence type="predicted"/>
<dbReference type="Proteomes" id="UP001495779">
    <property type="component" value="Unassembled WGS sequence"/>
</dbReference>
<comment type="caution">
    <text evidence="1">The sequence shown here is derived from an EMBL/GenBank/DDBJ whole genome shotgun (WGS) entry which is preliminary data.</text>
</comment>
<dbReference type="EMBL" id="AAZDVE040000045">
    <property type="protein sequence ID" value="EMP9434732.1"/>
    <property type="molecule type" value="Genomic_DNA"/>
</dbReference>
<dbReference type="Pfam" id="PF07661">
    <property type="entry name" value="MORN_2"/>
    <property type="match status" value="2"/>
</dbReference>
<dbReference type="RefSeq" id="WP_163861946.1">
    <property type="nucleotide sequence ID" value="NZ_CP095443.1"/>
</dbReference>
<dbReference type="SUPFAM" id="SSF82185">
    <property type="entry name" value="Histone H3 K4-specific methyltransferase SET7/9 N-terminal domain"/>
    <property type="match status" value="2"/>
</dbReference>
<dbReference type="InterPro" id="IPR011652">
    <property type="entry name" value="MORN_2"/>
</dbReference>
<protein>
    <recommendedName>
        <fullName evidence="4">MORN repeat variant</fullName>
    </recommendedName>
</protein>
<gene>
    <name evidence="1" type="ORF">JRA39_003860</name>
    <name evidence="2" type="ORF">KDV35_15690</name>
</gene>
<sequence>MLKLNLLKPTLSFSFALLISGCQLLTPTSSQSDLNALNELKGYEFPSTQVPKGTPNGPYEFHYDNGQLESKSWVKNGCLDRYLEYFYENGKTKMYTPIQNCQVNGLVKIYHEDGRKDLEMTASNGKLTGPFKVYHDTKSNKLQASGVFKNGEPQGTISEFDENGQLIQKFNVINGKIVTAQ</sequence>
<dbReference type="AlphaFoldDB" id="A0AAI9I3A7"/>
<dbReference type="EMBL" id="JAGSRH010000025">
    <property type="protein sequence ID" value="MER5078289.1"/>
    <property type="molecule type" value="Genomic_DNA"/>
</dbReference>